<feature type="domain" description="Chitin-binding type-4" evidence="2">
    <location>
        <begin position="21"/>
        <end position="208"/>
    </location>
</feature>
<evidence type="ECO:0000256" key="1">
    <source>
        <dbReference type="SAM" id="SignalP"/>
    </source>
</evidence>
<evidence type="ECO:0000313" key="3">
    <source>
        <dbReference type="EMBL" id="CAL8125425.1"/>
    </source>
</evidence>
<organism evidence="3 4">
    <name type="scientific">Orchesella dallaii</name>
    <dbReference type="NCBI Taxonomy" id="48710"/>
    <lineage>
        <taxon>Eukaryota</taxon>
        <taxon>Metazoa</taxon>
        <taxon>Ecdysozoa</taxon>
        <taxon>Arthropoda</taxon>
        <taxon>Hexapoda</taxon>
        <taxon>Collembola</taxon>
        <taxon>Entomobryomorpha</taxon>
        <taxon>Entomobryoidea</taxon>
        <taxon>Orchesellidae</taxon>
        <taxon>Orchesellinae</taxon>
        <taxon>Orchesella</taxon>
    </lineage>
</organism>
<comment type="caution">
    <text evidence="3">The sequence shown here is derived from an EMBL/GenBank/DDBJ whole genome shotgun (WGS) entry which is preliminary data.</text>
</comment>
<reference evidence="3 4" key="1">
    <citation type="submission" date="2024-08" db="EMBL/GenBank/DDBJ databases">
        <authorList>
            <person name="Cucini C."/>
            <person name="Frati F."/>
        </authorList>
    </citation>
    <scope>NUCLEOTIDE SEQUENCE [LARGE SCALE GENOMIC DNA]</scope>
</reference>
<keyword evidence="4" id="KW-1185">Reference proteome</keyword>
<gene>
    <name evidence="3" type="ORF">ODALV1_LOCUS20961</name>
</gene>
<proteinExistence type="predicted"/>
<evidence type="ECO:0000313" key="4">
    <source>
        <dbReference type="Proteomes" id="UP001642540"/>
    </source>
</evidence>
<evidence type="ECO:0000259" key="2">
    <source>
        <dbReference type="Pfam" id="PF03067"/>
    </source>
</evidence>
<protein>
    <recommendedName>
        <fullName evidence="2">Chitin-binding type-4 domain-containing protein</fullName>
    </recommendedName>
</protein>
<keyword evidence="1" id="KW-0732">Signal</keyword>
<name>A0ABP1RF31_9HEXA</name>
<dbReference type="EMBL" id="CAXLJM020000069">
    <property type="protein sequence ID" value="CAL8125425.1"/>
    <property type="molecule type" value="Genomic_DNA"/>
</dbReference>
<feature type="chain" id="PRO_5047518966" description="Chitin-binding type-4 domain-containing protein" evidence="1">
    <location>
        <begin position="21"/>
        <end position="211"/>
    </location>
</feature>
<dbReference type="Pfam" id="PF03067">
    <property type="entry name" value="LPMO_10"/>
    <property type="match status" value="1"/>
</dbReference>
<dbReference type="Proteomes" id="UP001642540">
    <property type="component" value="Unassembled WGS sequence"/>
</dbReference>
<dbReference type="InterPro" id="IPR004302">
    <property type="entry name" value="Cellulose/chitin-bd_N"/>
</dbReference>
<sequence length="211" mass="22592">MVKFAIALIAALAVVSSVHGHGRFIKPPNRSSIWRVPEFAGQNPPANYDDNQLYCGGIHQADDPGTNCGVCGDPLSQASPRDNEINGKYYAGIITGRYTAGQVIDIEIDLTTAHLGNMEWRLCTNPQSENQACFNQHVLQLADGSGTKLPAGPTGLHRTQLRLPAGVRCDHCVIQWNYRAGNGWGDCGNGSQGPGCGPQETFRGCSDISIS</sequence>
<accession>A0ABP1RF31</accession>
<feature type="signal peptide" evidence="1">
    <location>
        <begin position="1"/>
        <end position="20"/>
    </location>
</feature>